<dbReference type="SUPFAM" id="SSF53901">
    <property type="entry name" value="Thiolase-like"/>
    <property type="match status" value="1"/>
</dbReference>
<evidence type="ECO:0000313" key="3">
    <source>
        <dbReference type="EMBL" id="SCX03227.1"/>
    </source>
</evidence>
<dbReference type="AlphaFoldDB" id="A0A1G4V9E8"/>
<gene>
    <name evidence="3" type="ORF">SAMN02927925_00638</name>
</gene>
<protein>
    <submittedName>
        <fullName evidence="3">3-oxoacyl-(Acyl-carrier-protein) synthase</fullName>
    </submittedName>
</protein>
<dbReference type="InterPro" id="IPR016039">
    <property type="entry name" value="Thiolase-like"/>
</dbReference>
<evidence type="ECO:0000256" key="1">
    <source>
        <dbReference type="ARBA" id="ARBA00022679"/>
    </source>
</evidence>
<dbReference type="EMBL" id="FMTY01000001">
    <property type="protein sequence ID" value="SCX03227.1"/>
    <property type="molecule type" value="Genomic_DNA"/>
</dbReference>
<dbReference type="PANTHER" id="PTHR11712">
    <property type="entry name" value="POLYKETIDE SYNTHASE-RELATED"/>
    <property type="match status" value="1"/>
</dbReference>
<dbReference type="STRING" id="329186.SAMN02927925_00638"/>
<reference evidence="3 4" key="1">
    <citation type="submission" date="2016-10" db="EMBL/GenBank/DDBJ databases">
        <authorList>
            <person name="de Groot N.N."/>
        </authorList>
    </citation>
    <scope>NUCLEOTIDE SEQUENCE [LARGE SCALE GENOMIC DNA]</scope>
    <source>
        <strain evidence="3 4">CGMCC 1.3801</strain>
    </source>
</reference>
<keyword evidence="1" id="KW-0808">Transferase</keyword>
<sequence length="353" mass="38990">MKKCYINGVGCISTQNTFDTEFLSEVAINTTENVLFANQPSYKEFIPPAAIRRMAKGVKMGIAASTKALEEANVEIPDAIITGTGMGCVEDSEKFLQAILDNNEEFLTPTSFIQSTHNTVGGQIALGLQCKGYNFTYVNGAVSFETALLDAKMQVENEEANAVLVGGIDETSKHTLELFKLVNLIKKEEDQPYSVLQPNSKGIVFSEGASFFVLENQKKESSYASIQAVSTISALEMDEVQNYIEAFLASNNLKKSDIDAVVLGNNGDVEFDGYYAISDSIFKETPQVYYKHLSGEYNTASSFGFWVASNIIKNQQLPEVVSLNKLHKESYKTVLLYNQYRGKDHSLIVLKKC</sequence>
<dbReference type="GO" id="GO:0004315">
    <property type="term" value="F:3-oxoacyl-[acyl-carrier-protein] synthase activity"/>
    <property type="evidence" value="ECO:0007669"/>
    <property type="project" value="TreeGrafter"/>
</dbReference>
<dbReference type="RefSeq" id="WP_035654086.1">
    <property type="nucleotide sequence ID" value="NZ_CBCSBQ010000005.1"/>
</dbReference>
<organism evidence="3 4">
    <name type="scientific">Flavobacterium saliperosum</name>
    <dbReference type="NCBI Taxonomy" id="329186"/>
    <lineage>
        <taxon>Bacteria</taxon>
        <taxon>Pseudomonadati</taxon>
        <taxon>Bacteroidota</taxon>
        <taxon>Flavobacteriia</taxon>
        <taxon>Flavobacteriales</taxon>
        <taxon>Flavobacteriaceae</taxon>
        <taxon>Flavobacterium</taxon>
    </lineage>
</organism>
<dbReference type="InterPro" id="IPR000794">
    <property type="entry name" value="Beta-ketoacyl_synthase"/>
</dbReference>
<dbReference type="GO" id="GO:0006633">
    <property type="term" value="P:fatty acid biosynthetic process"/>
    <property type="evidence" value="ECO:0007669"/>
    <property type="project" value="TreeGrafter"/>
</dbReference>
<feature type="domain" description="Beta-ketoacyl synthase-like N-terminal" evidence="2">
    <location>
        <begin position="46"/>
        <end position="218"/>
    </location>
</feature>
<proteinExistence type="predicted"/>
<dbReference type="GO" id="GO:0005829">
    <property type="term" value="C:cytosol"/>
    <property type="evidence" value="ECO:0007669"/>
    <property type="project" value="TreeGrafter"/>
</dbReference>
<name>A0A1G4V9E8_9FLAO</name>
<evidence type="ECO:0000313" key="4">
    <source>
        <dbReference type="Proteomes" id="UP000182124"/>
    </source>
</evidence>
<evidence type="ECO:0000259" key="2">
    <source>
        <dbReference type="Pfam" id="PF00109"/>
    </source>
</evidence>
<dbReference type="Pfam" id="PF00109">
    <property type="entry name" value="ketoacyl-synt"/>
    <property type="match status" value="1"/>
</dbReference>
<accession>A0A1G4V9E8</accession>
<dbReference type="eggNOG" id="COG0304">
    <property type="taxonomic scope" value="Bacteria"/>
</dbReference>
<dbReference type="Gene3D" id="3.40.47.10">
    <property type="match status" value="1"/>
</dbReference>
<dbReference type="InterPro" id="IPR014030">
    <property type="entry name" value="Ketoacyl_synth_N"/>
</dbReference>
<dbReference type="PANTHER" id="PTHR11712:SF336">
    <property type="entry name" value="3-OXOACYL-[ACYL-CARRIER-PROTEIN] SYNTHASE, MITOCHONDRIAL"/>
    <property type="match status" value="1"/>
</dbReference>
<dbReference type="Proteomes" id="UP000182124">
    <property type="component" value="Unassembled WGS sequence"/>
</dbReference>